<reference evidence="6" key="1">
    <citation type="journal article" date="2020" name="mSystems">
        <title>Genome- and Community-Level Interaction Insights into Carbon Utilization and Element Cycling Functions of Hydrothermarchaeota in Hydrothermal Sediment.</title>
        <authorList>
            <person name="Zhou Z."/>
            <person name="Liu Y."/>
            <person name="Xu W."/>
            <person name="Pan J."/>
            <person name="Luo Z.H."/>
            <person name="Li M."/>
        </authorList>
    </citation>
    <scope>NUCLEOTIDE SEQUENCE [LARGE SCALE GENOMIC DNA]</scope>
    <source>
        <strain evidence="6">SpSt-222</strain>
    </source>
</reference>
<evidence type="ECO:0000256" key="4">
    <source>
        <dbReference type="ARBA" id="ARBA00022741"/>
    </source>
</evidence>
<keyword evidence="4" id="KW-0547">Nucleotide-binding</keyword>
<keyword evidence="3" id="KW-0479">Metal-binding</keyword>
<dbReference type="InterPro" id="IPR050625">
    <property type="entry name" value="ParA/MinD_ATPase"/>
</dbReference>
<dbReference type="AlphaFoldDB" id="A0A7C2B0H7"/>
<protein>
    <submittedName>
        <fullName evidence="6">Uncharacterized protein</fullName>
    </submittedName>
</protein>
<comment type="similarity">
    <text evidence="2">Belongs to the NifH/BchL/ChlL family.</text>
</comment>
<dbReference type="GO" id="GO:0016887">
    <property type="term" value="F:ATP hydrolysis activity"/>
    <property type="evidence" value="ECO:0007669"/>
    <property type="project" value="TreeGrafter"/>
</dbReference>
<dbReference type="Pfam" id="PF00142">
    <property type="entry name" value="Fer4_NifH"/>
    <property type="match status" value="1"/>
</dbReference>
<dbReference type="GO" id="GO:0051782">
    <property type="term" value="P:negative regulation of cell division"/>
    <property type="evidence" value="ECO:0007669"/>
    <property type="project" value="TreeGrafter"/>
</dbReference>
<dbReference type="PANTHER" id="PTHR43384">
    <property type="entry name" value="SEPTUM SITE-DETERMINING PROTEIN MIND HOMOLOG, CHLOROPLASTIC-RELATED"/>
    <property type="match status" value="1"/>
</dbReference>
<accession>A0A7C2B0H7</accession>
<dbReference type="Gene3D" id="3.40.50.300">
    <property type="entry name" value="P-loop containing nucleotide triphosphate hydrolases"/>
    <property type="match status" value="1"/>
</dbReference>
<dbReference type="GO" id="GO:0046872">
    <property type="term" value="F:metal ion binding"/>
    <property type="evidence" value="ECO:0007669"/>
    <property type="project" value="UniProtKB-KW"/>
</dbReference>
<dbReference type="SUPFAM" id="SSF52540">
    <property type="entry name" value="P-loop containing nucleoside triphosphate hydrolases"/>
    <property type="match status" value="1"/>
</dbReference>
<name>A0A7C2B0H7_THERO</name>
<sequence length="165" mass="18198">MRGVVAELGTLRPEDVTILDMEASIEHLSRGTVRHVDMLLVVVEPYFRALETLGRIVPLARELGIGCIGVVANKVRSPEDEAAIRDYCARLDVSVIGSIPFDEAVQEADRLGRALLDYMPTAPAVRAIAKLTEHILENGRTLLKKETHNGHRREAEGASEAWHGR</sequence>
<evidence type="ECO:0000256" key="1">
    <source>
        <dbReference type="ARBA" id="ARBA00001966"/>
    </source>
</evidence>
<comment type="cofactor">
    <cofactor evidence="1">
        <name>[4Fe-4S] cluster</name>
        <dbReference type="ChEBI" id="CHEBI:49883"/>
    </cofactor>
</comment>
<organism evidence="6">
    <name type="scientific">Thermomicrobium roseum</name>
    <dbReference type="NCBI Taxonomy" id="500"/>
    <lineage>
        <taxon>Bacteria</taxon>
        <taxon>Pseudomonadati</taxon>
        <taxon>Thermomicrobiota</taxon>
        <taxon>Thermomicrobia</taxon>
        <taxon>Thermomicrobiales</taxon>
        <taxon>Thermomicrobiaceae</taxon>
        <taxon>Thermomicrobium</taxon>
    </lineage>
</organism>
<dbReference type="GO" id="GO:0005829">
    <property type="term" value="C:cytosol"/>
    <property type="evidence" value="ECO:0007669"/>
    <property type="project" value="TreeGrafter"/>
</dbReference>
<evidence type="ECO:0000313" key="6">
    <source>
        <dbReference type="EMBL" id="HEF64197.1"/>
    </source>
</evidence>
<dbReference type="GO" id="GO:0016491">
    <property type="term" value="F:oxidoreductase activity"/>
    <property type="evidence" value="ECO:0007669"/>
    <property type="project" value="InterPro"/>
</dbReference>
<dbReference type="PANTHER" id="PTHR43384:SF6">
    <property type="entry name" value="SEPTUM SITE-DETERMINING PROTEIN MIND HOMOLOG, CHLOROPLASTIC"/>
    <property type="match status" value="1"/>
</dbReference>
<evidence type="ECO:0000256" key="3">
    <source>
        <dbReference type="ARBA" id="ARBA00022723"/>
    </source>
</evidence>
<dbReference type="InterPro" id="IPR027417">
    <property type="entry name" value="P-loop_NTPase"/>
</dbReference>
<dbReference type="GO" id="GO:0005524">
    <property type="term" value="F:ATP binding"/>
    <property type="evidence" value="ECO:0007669"/>
    <property type="project" value="UniProtKB-KW"/>
</dbReference>
<comment type="caution">
    <text evidence="6">The sequence shown here is derived from an EMBL/GenBank/DDBJ whole genome shotgun (WGS) entry which is preliminary data.</text>
</comment>
<evidence type="ECO:0000256" key="5">
    <source>
        <dbReference type="ARBA" id="ARBA00022840"/>
    </source>
</evidence>
<keyword evidence="5" id="KW-0067">ATP-binding</keyword>
<evidence type="ECO:0000256" key="2">
    <source>
        <dbReference type="ARBA" id="ARBA00005504"/>
    </source>
</evidence>
<dbReference type="InterPro" id="IPR000392">
    <property type="entry name" value="NifH/frxC"/>
</dbReference>
<proteinExistence type="inferred from homology"/>
<dbReference type="GO" id="GO:0009898">
    <property type="term" value="C:cytoplasmic side of plasma membrane"/>
    <property type="evidence" value="ECO:0007669"/>
    <property type="project" value="TreeGrafter"/>
</dbReference>
<dbReference type="EMBL" id="DSJL01000001">
    <property type="protein sequence ID" value="HEF64197.1"/>
    <property type="molecule type" value="Genomic_DNA"/>
</dbReference>
<gene>
    <name evidence="6" type="ORF">ENP47_01070</name>
</gene>